<name>A0A7W8E8W3_9BACT</name>
<evidence type="ECO:0000313" key="2">
    <source>
        <dbReference type="EMBL" id="MBB5063167.1"/>
    </source>
</evidence>
<reference evidence="2 3" key="1">
    <citation type="submission" date="2020-08" db="EMBL/GenBank/DDBJ databases">
        <title>Genomic Encyclopedia of Type Strains, Phase IV (KMG-V): Genome sequencing to study the core and pangenomes of soil and plant-associated prokaryotes.</title>
        <authorList>
            <person name="Whitman W."/>
        </authorList>
    </citation>
    <scope>NUCLEOTIDE SEQUENCE [LARGE SCALE GENOMIC DNA]</scope>
    <source>
        <strain evidence="2 3">X5P3</strain>
    </source>
</reference>
<sequence>MTLVRKLALKVSNTVVRFASPGCKEWAEGLAREVDFVESDWGALLWALGSARVLFDYREAPVDSLYELSRVAQRFAEVTRRGNIAWGILFSHGFIYSDRLSHATNLSERVGCSLVMFGAISMGMISLIQWRNRTKVPPDDDITALIRFYRSRLEYMRDLYRSPKAWITGVAFLAYSVGLMLAERGGVRVHPGRDVVIGLLWIGVALLFLHTRRINRRRLERLEVLLAERS</sequence>
<evidence type="ECO:0000313" key="3">
    <source>
        <dbReference type="Proteomes" id="UP000584867"/>
    </source>
</evidence>
<dbReference type="RefSeq" id="WP_221314318.1">
    <property type="nucleotide sequence ID" value="NZ_JACHIO010000005.1"/>
</dbReference>
<keyword evidence="1" id="KW-0812">Transmembrane</keyword>
<accession>A0A7W8E8W3</accession>
<feature type="transmembrane region" description="Helical" evidence="1">
    <location>
        <begin position="165"/>
        <end position="182"/>
    </location>
</feature>
<dbReference type="EMBL" id="JACHIO010000005">
    <property type="protein sequence ID" value="MBB5063167.1"/>
    <property type="molecule type" value="Genomic_DNA"/>
</dbReference>
<gene>
    <name evidence="2" type="ORF">HDF15_001507</name>
</gene>
<dbReference type="Proteomes" id="UP000584867">
    <property type="component" value="Unassembled WGS sequence"/>
</dbReference>
<feature type="transmembrane region" description="Helical" evidence="1">
    <location>
        <begin position="194"/>
        <end position="211"/>
    </location>
</feature>
<evidence type="ECO:0000256" key="1">
    <source>
        <dbReference type="SAM" id="Phobius"/>
    </source>
</evidence>
<comment type="caution">
    <text evidence="2">The sequence shown here is derived from an EMBL/GenBank/DDBJ whole genome shotgun (WGS) entry which is preliminary data.</text>
</comment>
<protein>
    <submittedName>
        <fullName evidence="2">Uncharacterized protein</fullName>
    </submittedName>
</protein>
<organism evidence="2 3">
    <name type="scientific">Granulicella mallensis</name>
    <dbReference type="NCBI Taxonomy" id="940614"/>
    <lineage>
        <taxon>Bacteria</taxon>
        <taxon>Pseudomonadati</taxon>
        <taxon>Acidobacteriota</taxon>
        <taxon>Terriglobia</taxon>
        <taxon>Terriglobales</taxon>
        <taxon>Acidobacteriaceae</taxon>
        <taxon>Granulicella</taxon>
    </lineage>
</organism>
<keyword evidence="1" id="KW-1133">Transmembrane helix</keyword>
<keyword evidence="1" id="KW-0472">Membrane</keyword>
<proteinExistence type="predicted"/>
<dbReference type="AlphaFoldDB" id="A0A7W8E8W3"/>